<protein>
    <submittedName>
        <fullName evidence="2">Uncharacterized protein</fullName>
    </submittedName>
</protein>
<evidence type="ECO:0000313" key="3">
    <source>
        <dbReference type="Proteomes" id="UP000525078"/>
    </source>
</evidence>
<name>A0A7J6I0A3_CANSA</name>
<accession>A0A7J6I0A3</accession>
<organism evidence="2 4">
    <name type="scientific">Cannabis sativa</name>
    <name type="common">Hemp</name>
    <name type="synonym">Marijuana</name>
    <dbReference type="NCBI Taxonomy" id="3483"/>
    <lineage>
        <taxon>Eukaryota</taxon>
        <taxon>Viridiplantae</taxon>
        <taxon>Streptophyta</taxon>
        <taxon>Embryophyta</taxon>
        <taxon>Tracheophyta</taxon>
        <taxon>Spermatophyta</taxon>
        <taxon>Magnoliopsida</taxon>
        <taxon>eudicotyledons</taxon>
        <taxon>Gunneridae</taxon>
        <taxon>Pentapetalae</taxon>
        <taxon>rosids</taxon>
        <taxon>fabids</taxon>
        <taxon>Rosales</taxon>
        <taxon>Cannabaceae</taxon>
        <taxon>Cannabis</taxon>
    </lineage>
</organism>
<evidence type="ECO:0000313" key="2">
    <source>
        <dbReference type="EMBL" id="KAF4400982.1"/>
    </source>
</evidence>
<dbReference type="EMBL" id="JAATIP010000047">
    <property type="protein sequence ID" value="KAF4384523.1"/>
    <property type="molecule type" value="Genomic_DNA"/>
</dbReference>
<sequence>MWGREKKRVMDQSAPLPNPSSHYIPAVTVATPTGLGIKSFSGEDRMAASGAPMIEEAWPLLPTPNLYIARWMVVSGGSDAAVVQVPPRTLARKTDGVTPYSKQYTDPFLRKQSRHERITPLLGCLKPQSGKVGQDMES</sequence>
<dbReference type="Proteomes" id="UP000525078">
    <property type="component" value="Unassembled WGS sequence"/>
</dbReference>
<proteinExistence type="predicted"/>
<evidence type="ECO:0000313" key="4">
    <source>
        <dbReference type="Proteomes" id="UP000583929"/>
    </source>
</evidence>
<evidence type="ECO:0000313" key="1">
    <source>
        <dbReference type="EMBL" id="KAF4384523.1"/>
    </source>
</evidence>
<dbReference type="AlphaFoldDB" id="A0A7J6I0A3"/>
<dbReference type="EMBL" id="JAATIQ010000013">
    <property type="protein sequence ID" value="KAF4400982.1"/>
    <property type="molecule type" value="Genomic_DNA"/>
</dbReference>
<keyword evidence="4" id="KW-1185">Reference proteome</keyword>
<dbReference type="Proteomes" id="UP000583929">
    <property type="component" value="Unassembled WGS sequence"/>
</dbReference>
<reference evidence="3 4" key="1">
    <citation type="journal article" date="2020" name="bioRxiv">
        <title>Sequence and annotation of 42 cannabis genomes reveals extensive copy number variation in cannabinoid synthesis and pathogen resistance genes.</title>
        <authorList>
            <person name="Mckernan K.J."/>
            <person name="Helbert Y."/>
            <person name="Kane L.T."/>
            <person name="Ebling H."/>
            <person name="Zhang L."/>
            <person name="Liu B."/>
            <person name="Eaton Z."/>
            <person name="Mclaughlin S."/>
            <person name="Kingan S."/>
            <person name="Baybayan P."/>
            <person name="Concepcion G."/>
            <person name="Jordan M."/>
            <person name="Riva A."/>
            <person name="Barbazuk W."/>
            <person name="Harkins T."/>
        </authorList>
    </citation>
    <scope>NUCLEOTIDE SEQUENCE [LARGE SCALE GENOMIC DNA]</scope>
    <source>
        <strain evidence="3 4">cv. Jamaican Lion 4</strain>
        <strain evidence="2">Father</strain>
        <strain evidence="1">Mother</strain>
        <tissue evidence="2">Leaf</tissue>
    </source>
</reference>
<comment type="caution">
    <text evidence="2">The sequence shown here is derived from an EMBL/GenBank/DDBJ whole genome shotgun (WGS) entry which is preliminary data.</text>
</comment>
<gene>
    <name evidence="1" type="ORF">F8388_003830</name>
    <name evidence="2" type="ORF">G4B88_013823</name>
</gene>